<keyword evidence="1" id="KW-0732">Signal</keyword>
<dbReference type="AlphaFoldDB" id="A0A086AFL3"/>
<dbReference type="STRING" id="558152.IQ37_18565"/>
<organism evidence="2 3">
    <name type="scientific">Chryseobacterium piperi</name>
    <dbReference type="NCBI Taxonomy" id="558152"/>
    <lineage>
        <taxon>Bacteria</taxon>
        <taxon>Pseudomonadati</taxon>
        <taxon>Bacteroidota</taxon>
        <taxon>Flavobacteriia</taxon>
        <taxon>Flavobacteriales</taxon>
        <taxon>Weeksellaceae</taxon>
        <taxon>Chryseobacterium group</taxon>
        <taxon>Chryseobacterium</taxon>
    </lineage>
</organism>
<dbReference type="Proteomes" id="UP000028709">
    <property type="component" value="Unassembled WGS sequence"/>
</dbReference>
<evidence type="ECO:0000256" key="1">
    <source>
        <dbReference type="SAM" id="SignalP"/>
    </source>
</evidence>
<dbReference type="eggNOG" id="ENOG50333X4">
    <property type="taxonomic scope" value="Bacteria"/>
</dbReference>
<keyword evidence="3" id="KW-1185">Reference proteome</keyword>
<dbReference type="InterPro" id="IPR032293">
    <property type="entry name" value="DUF4840"/>
</dbReference>
<evidence type="ECO:0000313" key="2">
    <source>
        <dbReference type="EMBL" id="KFF15477.1"/>
    </source>
</evidence>
<accession>A0A086AFL3</accession>
<sequence>MKKIIVLKAFMAVLIGFVSLSLLSCNNNDGPEVVPVKLQDVLGNYKGKLITRQGNNKAETIVVFTAKKDTIKFTDLPVKEIVKSVVKDPVKTEAALAAIGKVKYNLNYAATINTNYNVLELAFTPKTLTLQIPVDGAVKNTVVTFAAKEKGFYVRQDNGMKFGLVVDKITVDGAVLTPYEIIKYDFPYCIKY</sequence>
<name>A0A086AFL3_9FLAO</name>
<comment type="caution">
    <text evidence="2">The sequence shown here is derived from an EMBL/GenBank/DDBJ whole genome shotgun (WGS) entry which is preliminary data.</text>
</comment>
<dbReference type="Pfam" id="PF16128">
    <property type="entry name" value="DUF4840"/>
    <property type="match status" value="1"/>
</dbReference>
<evidence type="ECO:0000313" key="3">
    <source>
        <dbReference type="Proteomes" id="UP000028709"/>
    </source>
</evidence>
<evidence type="ECO:0008006" key="4">
    <source>
        <dbReference type="Google" id="ProtNLM"/>
    </source>
</evidence>
<dbReference type="OrthoDB" id="1266755at2"/>
<proteinExistence type="predicted"/>
<gene>
    <name evidence="2" type="ORF">IQ37_18565</name>
</gene>
<dbReference type="RefSeq" id="WP_034687817.1">
    <property type="nucleotide sequence ID" value="NZ_CP023049.2"/>
</dbReference>
<feature type="signal peptide" evidence="1">
    <location>
        <begin position="1"/>
        <end position="24"/>
    </location>
</feature>
<protein>
    <recommendedName>
        <fullName evidence="4">DUF4840 domain-containing protein</fullName>
    </recommendedName>
</protein>
<feature type="chain" id="PRO_5001802809" description="DUF4840 domain-containing protein" evidence="1">
    <location>
        <begin position="25"/>
        <end position="192"/>
    </location>
</feature>
<dbReference type="PROSITE" id="PS51257">
    <property type="entry name" value="PROKAR_LIPOPROTEIN"/>
    <property type="match status" value="1"/>
</dbReference>
<dbReference type="KEGG" id="cpip:CJF12_13815"/>
<dbReference type="EMBL" id="JPRJ01000057">
    <property type="protein sequence ID" value="KFF15477.1"/>
    <property type="molecule type" value="Genomic_DNA"/>
</dbReference>
<reference evidence="2 3" key="1">
    <citation type="submission" date="2014-07" db="EMBL/GenBank/DDBJ databases">
        <title>Genome of Chryseobacterium piperi CTM.</title>
        <authorList>
            <person name="Pipes S.E."/>
            <person name="Stropko S.J."/>
            <person name="Newman J.D."/>
        </authorList>
    </citation>
    <scope>NUCLEOTIDE SEQUENCE [LARGE SCALE GENOMIC DNA]</scope>
    <source>
        <strain evidence="2 3">CTM</strain>
    </source>
</reference>